<dbReference type="InterPro" id="IPR020845">
    <property type="entry name" value="AMP-binding_CS"/>
</dbReference>
<dbReference type="GO" id="GO:0016877">
    <property type="term" value="F:ligase activity, forming carbon-sulfur bonds"/>
    <property type="evidence" value="ECO:0007669"/>
    <property type="project" value="UniProtKB-ARBA"/>
</dbReference>
<comment type="similarity">
    <text evidence="1">Belongs to the ATP-dependent AMP-binding enzyme family.</text>
</comment>
<sequence>MFLKVLEQHACHHPNVEALYGESSTRCWQQYYDEVTSTVMQLKSLGIRRLALELDNGPEWAIVDLACLAAGIVVVPLPPFFSDAQKEWVRASASVDAQIGGETMAGWSGHDFAFGSLQTRELTHLVPLPAGTAKITYTSGTTGEPKGVCLSQDGLFWTARTLANALNSTALKRHLVSLPLSILLENLCGIYIPLLMGAGTVIVPTLRTGFEGSSQFSPECFLQALTTWEPDSLVLVPEVLRVLVHLHQTVPQSTRSLRFVAVGGGKVPAPLMAFAAQAGLPVFEGYGLSECGSVVALNLPGCAKLNSVGRPLPGINVKVDRSGQLSVFSPANARGYLGQESPRSGVDTGDLASVDEDGFIHIIGRLKNVQINAYGRNFSPEWPEAEAMGCSAVRRAVIFGDGLRRNVALVDAFDGQHELARQQLMRISAQLPDYARFHRLLFTAEISSPGMITANGRPKRSAIWDAFKQPILTCSEEEDS</sequence>
<dbReference type="Gene3D" id="3.40.50.12780">
    <property type="entry name" value="N-terminal domain of ligase-like"/>
    <property type="match status" value="1"/>
</dbReference>
<proteinExistence type="inferred from homology"/>
<reference evidence="4" key="1">
    <citation type="submission" date="2020-12" db="EMBL/GenBank/DDBJ databases">
        <title>Draft genome sequence of Enterobacter spp., Lelliottia spp. and Serratia spp. isolated from drinking water reservoirs and lakes.</title>
        <authorList>
            <person name="Reitter C."/>
            <person name="Neuhaus K."/>
            <person name="Huegler M."/>
        </authorList>
    </citation>
    <scope>NUCLEOTIDE SEQUENCE</scope>
    <source>
        <strain evidence="4">TZW15</strain>
    </source>
</reference>
<dbReference type="PROSITE" id="PS00455">
    <property type="entry name" value="AMP_BINDING"/>
    <property type="match status" value="1"/>
</dbReference>
<evidence type="ECO:0000256" key="2">
    <source>
        <dbReference type="ARBA" id="ARBA00022598"/>
    </source>
</evidence>
<evidence type="ECO:0000256" key="1">
    <source>
        <dbReference type="ARBA" id="ARBA00006432"/>
    </source>
</evidence>
<keyword evidence="2" id="KW-0436">Ligase</keyword>
<gene>
    <name evidence="4" type="ORF">I7V27_12530</name>
</gene>
<dbReference type="AlphaFoldDB" id="A0AAP2F2J8"/>
<evidence type="ECO:0000313" key="5">
    <source>
        <dbReference type="Proteomes" id="UP000653275"/>
    </source>
</evidence>
<accession>A0AAP2F2J8</accession>
<dbReference type="RefSeq" id="WP_202665861.1">
    <property type="nucleotide sequence ID" value="NZ_JAENMR010000005.1"/>
</dbReference>
<dbReference type="PANTHER" id="PTHR43767">
    <property type="entry name" value="LONG-CHAIN-FATTY-ACID--COA LIGASE"/>
    <property type="match status" value="1"/>
</dbReference>
<dbReference type="PANTHER" id="PTHR43767:SF8">
    <property type="entry name" value="LONG-CHAIN-FATTY-ACID--COA LIGASE"/>
    <property type="match status" value="1"/>
</dbReference>
<dbReference type="Pfam" id="PF00501">
    <property type="entry name" value="AMP-binding"/>
    <property type="match status" value="1"/>
</dbReference>
<dbReference type="Proteomes" id="UP000653275">
    <property type="component" value="Unassembled WGS sequence"/>
</dbReference>
<evidence type="ECO:0000313" key="4">
    <source>
        <dbReference type="EMBL" id="MBL5935267.1"/>
    </source>
</evidence>
<organism evidence="4 5">
    <name type="scientific">Lelliottia amnigena</name>
    <name type="common">Enterobacter amnigenus</name>
    <dbReference type="NCBI Taxonomy" id="61646"/>
    <lineage>
        <taxon>Bacteria</taxon>
        <taxon>Pseudomonadati</taxon>
        <taxon>Pseudomonadota</taxon>
        <taxon>Gammaproteobacteria</taxon>
        <taxon>Enterobacterales</taxon>
        <taxon>Enterobacteriaceae</taxon>
        <taxon>Lelliottia</taxon>
    </lineage>
</organism>
<protein>
    <submittedName>
        <fullName evidence="4">AMP-binding protein</fullName>
    </submittedName>
</protein>
<dbReference type="SUPFAM" id="SSF56801">
    <property type="entry name" value="Acetyl-CoA synthetase-like"/>
    <property type="match status" value="1"/>
</dbReference>
<evidence type="ECO:0000259" key="3">
    <source>
        <dbReference type="Pfam" id="PF00501"/>
    </source>
</evidence>
<dbReference type="InterPro" id="IPR000873">
    <property type="entry name" value="AMP-dep_synth/lig_dom"/>
</dbReference>
<comment type="caution">
    <text evidence="4">The sequence shown here is derived from an EMBL/GenBank/DDBJ whole genome shotgun (WGS) entry which is preliminary data.</text>
</comment>
<dbReference type="InterPro" id="IPR050237">
    <property type="entry name" value="ATP-dep_AMP-bd_enzyme"/>
</dbReference>
<name>A0AAP2F2J8_LELAM</name>
<dbReference type="EMBL" id="JAENMS010000005">
    <property type="protein sequence ID" value="MBL5935267.1"/>
    <property type="molecule type" value="Genomic_DNA"/>
</dbReference>
<dbReference type="InterPro" id="IPR042099">
    <property type="entry name" value="ANL_N_sf"/>
</dbReference>
<feature type="domain" description="AMP-dependent synthetase/ligase" evidence="3">
    <location>
        <begin position="6"/>
        <end position="337"/>
    </location>
</feature>